<accession>A0A3N0YK36</accession>
<dbReference type="EMBL" id="RJVU01037554">
    <property type="protein sequence ID" value="ROL46497.1"/>
    <property type="molecule type" value="Genomic_DNA"/>
</dbReference>
<dbReference type="AlphaFoldDB" id="A0A3N0YK36"/>
<sequence>ILTLKPVNNSSEVIQRCLNPNSVQGKNLQTCWKRYQHFYYVTLFLICNNKLITDNISHKSTRTKCILNMKYY</sequence>
<evidence type="ECO:0000313" key="2">
    <source>
        <dbReference type="Proteomes" id="UP000281406"/>
    </source>
</evidence>
<organism evidence="1 2">
    <name type="scientific">Anabarilius grahami</name>
    <name type="common">Kanglang fish</name>
    <name type="synonym">Barilius grahami</name>
    <dbReference type="NCBI Taxonomy" id="495550"/>
    <lineage>
        <taxon>Eukaryota</taxon>
        <taxon>Metazoa</taxon>
        <taxon>Chordata</taxon>
        <taxon>Craniata</taxon>
        <taxon>Vertebrata</taxon>
        <taxon>Euteleostomi</taxon>
        <taxon>Actinopterygii</taxon>
        <taxon>Neopterygii</taxon>
        <taxon>Teleostei</taxon>
        <taxon>Ostariophysi</taxon>
        <taxon>Cypriniformes</taxon>
        <taxon>Xenocyprididae</taxon>
        <taxon>Xenocypridinae</taxon>
        <taxon>Xenocypridinae incertae sedis</taxon>
        <taxon>Anabarilius</taxon>
    </lineage>
</organism>
<proteinExistence type="predicted"/>
<keyword evidence="2" id="KW-1185">Reference proteome</keyword>
<dbReference type="OrthoDB" id="8845239at2759"/>
<feature type="non-terminal residue" evidence="1">
    <location>
        <position position="1"/>
    </location>
</feature>
<protein>
    <submittedName>
        <fullName evidence="1">Uncharacterized protein</fullName>
    </submittedName>
</protein>
<reference evidence="1 2" key="1">
    <citation type="submission" date="2018-10" db="EMBL/GenBank/DDBJ databases">
        <title>Genome assembly for a Yunnan-Guizhou Plateau 3E fish, Anabarilius grahami (Regan), and its evolutionary and genetic applications.</title>
        <authorList>
            <person name="Jiang W."/>
        </authorList>
    </citation>
    <scope>NUCLEOTIDE SEQUENCE [LARGE SCALE GENOMIC DNA]</scope>
    <source>
        <strain evidence="1">AG-KIZ</strain>
        <tissue evidence="1">Muscle</tissue>
    </source>
</reference>
<dbReference type="Proteomes" id="UP000281406">
    <property type="component" value="Unassembled WGS sequence"/>
</dbReference>
<name>A0A3N0YK36_ANAGA</name>
<evidence type="ECO:0000313" key="1">
    <source>
        <dbReference type="EMBL" id="ROL46497.1"/>
    </source>
</evidence>
<gene>
    <name evidence="1" type="ORF">DPX16_21681</name>
</gene>
<comment type="caution">
    <text evidence="1">The sequence shown here is derived from an EMBL/GenBank/DDBJ whole genome shotgun (WGS) entry which is preliminary data.</text>
</comment>